<dbReference type="InParanoid" id="A0A1S3IPN1"/>
<evidence type="ECO:0000313" key="2">
    <source>
        <dbReference type="Proteomes" id="UP000085678"/>
    </source>
</evidence>
<feature type="compositionally biased region" description="Acidic residues" evidence="1">
    <location>
        <begin position="68"/>
        <end position="90"/>
    </location>
</feature>
<feature type="compositionally biased region" description="Basic and acidic residues" evidence="1">
    <location>
        <begin position="221"/>
        <end position="232"/>
    </location>
</feature>
<feature type="compositionally biased region" description="Acidic residues" evidence="1">
    <location>
        <begin position="1"/>
        <end position="60"/>
    </location>
</feature>
<dbReference type="GeneID" id="106166015"/>
<gene>
    <name evidence="3" type="primary">LOC106166015</name>
</gene>
<accession>A0A1S3IPN1</accession>
<dbReference type="STRING" id="7574.A0A1S3IPN1"/>
<feature type="compositionally biased region" description="Polar residues" evidence="1">
    <location>
        <begin position="92"/>
        <end position="103"/>
    </location>
</feature>
<organism evidence="2 3">
    <name type="scientific">Lingula anatina</name>
    <name type="common">Brachiopod</name>
    <name type="synonym">Lingula unguis</name>
    <dbReference type="NCBI Taxonomy" id="7574"/>
    <lineage>
        <taxon>Eukaryota</taxon>
        <taxon>Metazoa</taxon>
        <taxon>Spiralia</taxon>
        <taxon>Lophotrochozoa</taxon>
        <taxon>Brachiopoda</taxon>
        <taxon>Linguliformea</taxon>
        <taxon>Lingulata</taxon>
        <taxon>Lingulida</taxon>
        <taxon>Linguloidea</taxon>
        <taxon>Lingulidae</taxon>
        <taxon>Lingula</taxon>
    </lineage>
</organism>
<evidence type="ECO:0000256" key="1">
    <source>
        <dbReference type="SAM" id="MobiDB-lite"/>
    </source>
</evidence>
<proteinExistence type="predicted"/>
<feature type="compositionally biased region" description="Polar residues" evidence="1">
    <location>
        <begin position="156"/>
        <end position="168"/>
    </location>
</feature>
<feature type="compositionally biased region" description="Polar residues" evidence="1">
    <location>
        <begin position="176"/>
        <end position="186"/>
    </location>
</feature>
<reference evidence="3" key="1">
    <citation type="submission" date="2025-08" db="UniProtKB">
        <authorList>
            <consortium name="RefSeq"/>
        </authorList>
    </citation>
    <scope>IDENTIFICATION</scope>
    <source>
        <tissue evidence="3">Gonads</tissue>
    </source>
</reference>
<dbReference type="RefSeq" id="XP_013399866.1">
    <property type="nucleotide sequence ID" value="XM_013544412.1"/>
</dbReference>
<protein>
    <submittedName>
        <fullName evidence="3">Kinesin-like protein KIF2A</fullName>
    </submittedName>
</protein>
<keyword evidence="2" id="KW-1185">Reference proteome</keyword>
<evidence type="ECO:0000313" key="3">
    <source>
        <dbReference type="RefSeq" id="XP_013399866.1"/>
    </source>
</evidence>
<name>A0A1S3IPN1_LINAN</name>
<dbReference type="Proteomes" id="UP000085678">
    <property type="component" value="Unplaced"/>
</dbReference>
<feature type="compositionally biased region" description="Low complexity" evidence="1">
    <location>
        <begin position="197"/>
        <end position="214"/>
    </location>
</feature>
<feature type="region of interest" description="Disordered" evidence="1">
    <location>
        <begin position="1"/>
        <end position="232"/>
    </location>
</feature>
<dbReference type="KEGG" id="lak:106166015"/>
<sequence length="271" mass="30527">MLTKENDEESNEGITGEDQDEAEDNDEGEVQNKEEEEDEEEEEEEESEGLIDFENLDSDDVINVKDAENEEFGSESQFELDLDISEDLDNIESGSDSFTQYSEEQPVGPPLPKQKQRPAKIDTKRPVVSRPARVGARQVRKSNRVASESVPKETPRNNSSRLPSSKMSRPSYARAPSQNSQNSQMNKVAPPPPAEQPPAKKQPTAQQTAAAAAASRRKSNCVKEVEKIEERRKARRAQAVAIKEQIEQDIDTSHPNWEFLMMIRCVVTTWK</sequence>
<dbReference type="AlphaFoldDB" id="A0A1S3IPN1"/>